<dbReference type="Proteomes" id="UP000008311">
    <property type="component" value="Unassembled WGS sequence"/>
</dbReference>
<dbReference type="EMBL" id="EQ974060">
    <property type="protein sequence ID" value="EEF34627.1"/>
    <property type="molecule type" value="Genomic_DNA"/>
</dbReference>
<evidence type="ECO:0000313" key="1">
    <source>
        <dbReference type="EMBL" id="EEF34627.1"/>
    </source>
</evidence>
<evidence type="ECO:0000313" key="2">
    <source>
        <dbReference type="Proteomes" id="UP000008311"/>
    </source>
</evidence>
<organism evidence="1 2">
    <name type="scientific">Ricinus communis</name>
    <name type="common">Castor bean</name>
    <dbReference type="NCBI Taxonomy" id="3988"/>
    <lineage>
        <taxon>Eukaryota</taxon>
        <taxon>Viridiplantae</taxon>
        <taxon>Streptophyta</taxon>
        <taxon>Embryophyta</taxon>
        <taxon>Tracheophyta</taxon>
        <taxon>Spermatophyta</taxon>
        <taxon>Magnoliopsida</taxon>
        <taxon>eudicotyledons</taxon>
        <taxon>Gunneridae</taxon>
        <taxon>Pentapetalae</taxon>
        <taxon>rosids</taxon>
        <taxon>fabids</taxon>
        <taxon>Malpighiales</taxon>
        <taxon>Euphorbiaceae</taxon>
        <taxon>Acalyphoideae</taxon>
        <taxon>Acalypheae</taxon>
        <taxon>Ricinus</taxon>
    </lineage>
</organism>
<accession>B9SP47</accession>
<gene>
    <name evidence="1" type="ORF">RCOM_0617630</name>
</gene>
<dbReference type="InParanoid" id="B9SP47"/>
<protein>
    <submittedName>
        <fullName evidence="1">Uncharacterized protein</fullName>
    </submittedName>
</protein>
<keyword evidence="2" id="KW-1185">Reference proteome</keyword>
<name>B9SP47_RICCO</name>
<proteinExistence type="predicted"/>
<dbReference type="AlphaFoldDB" id="B9SP47"/>
<reference evidence="2" key="1">
    <citation type="journal article" date="2010" name="Nat. Biotechnol.">
        <title>Draft genome sequence of the oilseed species Ricinus communis.</title>
        <authorList>
            <person name="Chan A.P."/>
            <person name="Crabtree J."/>
            <person name="Zhao Q."/>
            <person name="Lorenzi H."/>
            <person name="Orvis J."/>
            <person name="Puiu D."/>
            <person name="Melake-Berhan A."/>
            <person name="Jones K.M."/>
            <person name="Redman J."/>
            <person name="Chen G."/>
            <person name="Cahoon E.B."/>
            <person name="Gedil M."/>
            <person name="Stanke M."/>
            <person name="Haas B.J."/>
            <person name="Wortman J.R."/>
            <person name="Fraser-Liggett C.M."/>
            <person name="Ravel J."/>
            <person name="Rabinowicz P.D."/>
        </authorList>
    </citation>
    <scope>NUCLEOTIDE SEQUENCE [LARGE SCALE GENOMIC DNA]</scope>
    <source>
        <strain evidence="2">cv. Hale</strain>
    </source>
</reference>
<sequence>MKGMRWKLVSEETKHFYFNEFKNMCLWEEVVNAPVRDAWKKKVATRYRDKICKIKKAGKKPKFME</sequence>